<feature type="compositionally biased region" description="Basic and acidic residues" evidence="1">
    <location>
        <begin position="174"/>
        <end position="190"/>
    </location>
</feature>
<evidence type="ECO:0000256" key="1">
    <source>
        <dbReference type="SAM" id="MobiDB-lite"/>
    </source>
</evidence>
<dbReference type="EMBL" id="CM009290">
    <property type="protein sequence ID" value="PNT59830.1"/>
    <property type="molecule type" value="Genomic_DNA"/>
</dbReference>
<dbReference type="InParanoid" id="B9N939"/>
<name>B9N939_POPTR</name>
<protein>
    <submittedName>
        <fullName evidence="2">Uncharacterized protein</fullName>
    </submittedName>
</protein>
<evidence type="ECO:0000313" key="3">
    <source>
        <dbReference type="Proteomes" id="UP000006729"/>
    </source>
</evidence>
<gene>
    <name evidence="2" type="ORF">POPTR_001G434800</name>
</gene>
<dbReference type="HOGENOM" id="CLU_1430252_0_0_1"/>
<organism evidence="2 3">
    <name type="scientific">Populus trichocarpa</name>
    <name type="common">Western balsam poplar</name>
    <name type="synonym">Populus balsamifera subsp. trichocarpa</name>
    <dbReference type="NCBI Taxonomy" id="3694"/>
    <lineage>
        <taxon>Eukaryota</taxon>
        <taxon>Viridiplantae</taxon>
        <taxon>Streptophyta</taxon>
        <taxon>Embryophyta</taxon>
        <taxon>Tracheophyta</taxon>
        <taxon>Spermatophyta</taxon>
        <taxon>Magnoliopsida</taxon>
        <taxon>eudicotyledons</taxon>
        <taxon>Gunneridae</taxon>
        <taxon>Pentapetalae</taxon>
        <taxon>rosids</taxon>
        <taxon>fabids</taxon>
        <taxon>Malpighiales</taxon>
        <taxon>Salicaceae</taxon>
        <taxon>Saliceae</taxon>
        <taxon>Populus</taxon>
    </lineage>
</organism>
<dbReference type="AlphaFoldDB" id="B9N939"/>
<accession>B9N939</accession>
<evidence type="ECO:0000313" key="2">
    <source>
        <dbReference type="EMBL" id="PNT59830.1"/>
    </source>
</evidence>
<feature type="region of interest" description="Disordered" evidence="1">
    <location>
        <begin position="166"/>
        <end position="190"/>
    </location>
</feature>
<sequence>MALRQLGAAHEGRSGLLLTAETELLSCRRVFDVALIEAGRKKTSCCHVTAAVCRFGRKDPCYCAALAYCCTSSRSQVEESLPLAWQKIDALGVSEGRVKGLAQPVLWSGEDEAVLYIWPGVSLVFFFRRGAAVRVFWFTSKGKGNERSGDRKGGLDREKEILMRARHGAVSGKRGKERDEPAVYGDEKVR</sequence>
<keyword evidence="3" id="KW-1185">Reference proteome</keyword>
<proteinExistence type="predicted"/>
<dbReference type="Proteomes" id="UP000006729">
    <property type="component" value="Chromosome 1"/>
</dbReference>
<reference evidence="2 3" key="1">
    <citation type="journal article" date="2006" name="Science">
        <title>The genome of black cottonwood, Populus trichocarpa (Torr. &amp; Gray).</title>
        <authorList>
            <person name="Tuskan G.A."/>
            <person name="Difazio S."/>
            <person name="Jansson S."/>
            <person name="Bohlmann J."/>
            <person name="Grigoriev I."/>
            <person name="Hellsten U."/>
            <person name="Putnam N."/>
            <person name="Ralph S."/>
            <person name="Rombauts S."/>
            <person name="Salamov A."/>
            <person name="Schein J."/>
            <person name="Sterck L."/>
            <person name="Aerts A."/>
            <person name="Bhalerao R.R."/>
            <person name="Bhalerao R.P."/>
            <person name="Blaudez D."/>
            <person name="Boerjan W."/>
            <person name="Brun A."/>
            <person name="Brunner A."/>
            <person name="Busov V."/>
            <person name="Campbell M."/>
            <person name="Carlson J."/>
            <person name="Chalot M."/>
            <person name="Chapman J."/>
            <person name="Chen G.L."/>
            <person name="Cooper D."/>
            <person name="Coutinho P.M."/>
            <person name="Couturier J."/>
            <person name="Covert S."/>
            <person name="Cronk Q."/>
            <person name="Cunningham R."/>
            <person name="Davis J."/>
            <person name="Degroeve S."/>
            <person name="Dejardin A."/>
            <person name="Depamphilis C."/>
            <person name="Detter J."/>
            <person name="Dirks B."/>
            <person name="Dubchak I."/>
            <person name="Duplessis S."/>
            <person name="Ehlting J."/>
            <person name="Ellis B."/>
            <person name="Gendler K."/>
            <person name="Goodstein D."/>
            <person name="Gribskov M."/>
            <person name="Grimwood J."/>
            <person name="Groover A."/>
            <person name="Gunter L."/>
            <person name="Hamberger B."/>
            <person name="Heinze B."/>
            <person name="Helariutta Y."/>
            <person name="Henrissat B."/>
            <person name="Holligan D."/>
            <person name="Holt R."/>
            <person name="Huang W."/>
            <person name="Islam-Faridi N."/>
            <person name="Jones S."/>
            <person name="Jones-Rhoades M."/>
            <person name="Jorgensen R."/>
            <person name="Joshi C."/>
            <person name="Kangasjarvi J."/>
            <person name="Karlsson J."/>
            <person name="Kelleher C."/>
            <person name="Kirkpatrick R."/>
            <person name="Kirst M."/>
            <person name="Kohler A."/>
            <person name="Kalluri U."/>
            <person name="Larimer F."/>
            <person name="Leebens-Mack J."/>
            <person name="Leple J.C."/>
            <person name="Locascio P."/>
            <person name="Lou Y."/>
            <person name="Lucas S."/>
            <person name="Martin F."/>
            <person name="Montanini B."/>
            <person name="Napoli C."/>
            <person name="Nelson D.R."/>
            <person name="Nelson C."/>
            <person name="Nieminen K."/>
            <person name="Nilsson O."/>
            <person name="Pereda V."/>
            <person name="Peter G."/>
            <person name="Philippe R."/>
            <person name="Pilate G."/>
            <person name="Poliakov A."/>
            <person name="Razumovskaya J."/>
            <person name="Richardson P."/>
            <person name="Rinaldi C."/>
            <person name="Ritland K."/>
            <person name="Rouze P."/>
            <person name="Ryaboy D."/>
            <person name="Schmutz J."/>
            <person name="Schrader J."/>
            <person name="Segerman B."/>
            <person name="Shin H."/>
            <person name="Siddiqui A."/>
            <person name="Sterky F."/>
            <person name="Terry A."/>
            <person name="Tsai C.J."/>
            <person name="Uberbacher E."/>
            <person name="Unneberg P."/>
            <person name="Vahala J."/>
            <person name="Wall K."/>
            <person name="Wessler S."/>
            <person name="Yang G."/>
            <person name="Yin T."/>
            <person name="Douglas C."/>
            <person name="Marra M."/>
            <person name="Sandberg G."/>
            <person name="Van de Peer Y."/>
            <person name="Rokhsar D."/>
        </authorList>
    </citation>
    <scope>NUCLEOTIDE SEQUENCE [LARGE SCALE GENOMIC DNA]</scope>
    <source>
        <strain evidence="3">cv. Nisqually</strain>
    </source>
</reference>